<dbReference type="InterPro" id="IPR017853">
    <property type="entry name" value="GH"/>
</dbReference>
<dbReference type="PANTHER" id="PTHR32518">
    <property type="match status" value="1"/>
</dbReference>
<dbReference type="PANTHER" id="PTHR32518:SF3">
    <property type="entry name" value="4-ALPHA-GLUCANOTRANSFERASE"/>
    <property type="match status" value="1"/>
</dbReference>
<dbReference type="SUPFAM" id="SSF49452">
    <property type="entry name" value="Starch-binding domain-like"/>
    <property type="match status" value="2"/>
</dbReference>
<dbReference type="Pfam" id="PF00686">
    <property type="entry name" value="CBM_20"/>
    <property type="match status" value="2"/>
</dbReference>
<dbReference type="GO" id="GO:0005737">
    <property type="term" value="C:cytoplasm"/>
    <property type="evidence" value="ECO:0007669"/>
    <property type="project" value="UniProtKB-SubCell"/>
</dbReference>
<dbReference type="GO" id="GO:0004134">
    <property type="term" value="F:4-alpha-glucanotransferase activity"/>
    <property type="evidence" value="ECO:0007669"/>
    <property type="project" value="UniProtKB-EC"/>
</dbReference>
<dbReference type="CDD" id="cd05467">
    <property type="entry name" value="CBM20"/>
    <property type="match status" value="1"/>
</dbReference>
<dbReference type="Pfam" id="PF02446">
    <property type="entry name" value="Glyco_hydro_77"/>
    <property type="match status" value="1"/>
</dbReference>
<dbReference type="EC" id="2.4.1.25" evidence="4"/>
<evidence type="ECO:0000256" key="8">
    <source>
        <dbReference type="ARBA" id="ARBA00022679"/>
    </source>
</evidence>
<evidence type="ECO:0000256" key="3">
    <source>
        <dbReference type="ARBA" id="ARBA00005684"/>
    </source>
</evidence>
<keyword evidence="14" id="KW-1185">Reference proteome</keyword>
<evidence type="ECO:0000256" key="2">
    <source>
        <dbReference type="ARBA" id="ARBA00004496"/>
    </source>
</evidence>
<evidence type="ECO:0000313" key="13">
    <source>
        <dbReference type="EMBL" id="GJM61961.1"/>
    </source>
</evidence>
<feature type="domain" description="CBM20" evidence="12">
    <location>
        <begin position="133"/>
        <end position="250"/>
    </location>
</feature>
<dbReference type="SMART" id="SM01065">
    <property type="entry name" value="CBM_2"/>
    <property type="match status" value="2"/>
</dbReference>
<dbReference type="InterPro" id="IPR013784">
    <property type="entry name" value="Carb-bd-like_fold"/>
</dbReference>
<dbReference type="Gene3D" id="2.60.40.10">
    <property type="entry name" value="Immunoglobulins"/>
    <property type="match status" value="2"/>
</dbReference>
<dbReference type="GO" id="GO:0005975">
    <property type="term" value="P:carbohydrate metabolic process"/>
    <property type="evidence" value="ECO:0007669"/>
    <property type="project" value="InterPro"/>
</dbReference>
<reference evidence="13 14" key="1">
    <citation type="submission" date="2021-12" db="EMBL/GenBank/DDBJ databases">
        <title>Genome sequencing of bacteria with rrn-lacking chromosome and rrn-plasmid.</title>
        <authorList>
            <person name="Anda M."/>
            <person name="Iwasaki W."/>
        </authorList>
    </citation>
    <scope>NUCLEOTIDE SEQUENCE [LARGE SCALE GENOMIC DNA]</scope>
    <source>
        <strain evidence="13 14">NBRC 15940</strain>
    </source>
</reference>
<comment type="similarity">
    <text evidence="3">Belongs to the disproportionating enzyme family.</text>
</comment>
<dbReference type="InterPro" id="IPR002044">
    <property type="entry name" value="CBM20"/>
</dbReference>
<gene>
    <name evidence="13" type="ORF">PEDI_25130</name>
</gene>
<feature type="domain" description="CBM20" evidence="12">
    <location>
        <begin position="1"/>
        <end position="101"/>
    </location>
</feature>
<keyword evidence="7" id="KW-0328">Glycosyltransferase</keyword>
<dbReference type="SUPFAM" id="SSF51445">
    <property type="entry name" value="(Trans)glycosidases"/>
    <property type="match status" value="1"/>
</dbReference>
<protein>
    <recommendedName>
        <fullName evidence="5">4-alpha-glucanotransferase</fullName>
        <ecNumber evidence="4">2.4.1.25</ecNumber>
    </recommendedName>
    <alternativeName>
        <fullName evidence="10">Amylomaltase</fullName>
    </alternativeName>
    <alternativeName>
        <fullName evidence="11">Disproportionating enzyme</fullName>
    </alternativeName>
</protein>
<evidence type="ECO:0000256" key="11">
    <source>
        <dbReference type="ARBA" id="ARBA00031501"/>
    </source>
</evidence>
<evidence type="ECO:0000256" key="7">
    <source>
        <dbReference type="ARBA" id="ARBA00022676"/>
    </source>
</evidence>
<evidence type="ECO:0000256" key="9">
    <source>
        <dbReference type="ARBA" id="ARBA00023277"/>
    </source>
</evidence>
<dbReference type="PROSITE" id="PS51166">
    <property type="entry name" value="CBM20"/>
    <property type="match status" value="2"/>
</dbReference>
<evidence type="ECO:0000259" key="12">
    <source>
        <dbReference type="PROSITE" id="PS51166"/>
    </source>
</evidence>
<name>A0AAN5AM18_9BACT</name>
<dbReference type="Proteomes" id="UP001310022">
    <property type="component" value="Unassembled WGS sequence"/>
</dbReference>
<comment type="subcellular location">
    <subcellularLocation>
        <location evidence="2">Cytoplasm</location>
    </subcellularLocation>
</comment>
<keyword evidence="9" id="KW-0119">Carbohydrate metabolism</keyword>
<dbReference type="RefSeq" id="WP_338237381.1">
    <property type="nucleotide sequence ID" value="NZ_BQKE01000001.1"/>
</dbReference>
<sequence>MKVQFNIDYYTHWGQRVYVCGSIPELGNWDPEKALALEVLQGEHWRGETSVSGKVTQLSYKYFIRQEEHTEVKYEWGTERKVSFTAAEQKQAFYLKDFWRAKDRPENAFFTSAFQNALLKPAKASKTKKKKITLKKGQDLFRFQISAARVPEGHKICLLGSSEALGGWAESKALVLEPKGESLWQAEVALNGIALPVEYKYGLYDTKAKKITAWEQREFNRVLFAEVSEENSVHIISDEEFSYPMGPWRGAGVAIPVFSLRTRQGMGVGEFLDLKVLADWSEKVGLKLIQILPINDTVAEHTWMDSYPYSAISVFALHPMYLNMEALGKLASKTTQEIISEVREKLNKLDTVDYDGVMRIKRRYIKMIYDETKEKFFADKDATAFMKENGHWLKPYAAFSYLRDLYGTPDFKEWGAYADYDQKKIEALCKPGSDQFDDIAVHFYSQYHLHKQLLEAADYARSKGIVLKGDIPIGIYRYSVDAWMEPRLYNMDCQAGAPPDGFAVNGQNWGFPTYNWEEMAKDGYAWWKSRMTNMSKYFDAFRIDHILGFFRIWEIPWDNVQGILGYFNPCLAVTADEIQHRGIHFDYERFVKPYIREHYLFERFGENTAMVKETYLEEYHPGFFRMKPEFDTQRKVETALATDPTMSMGEKAQREKLKEGLFGLIAEVLFIELPNGQGYSPRISMHFTRSFQDLDDYTKAKLDELYIDFYYHRQEWYWREQAMIKLPALKEATNMLICGEDLGMVPDCVPPVMDDLGILSLEIQRMPKNPKVKFGHPADAPYMSVVTPSCHDMSTIRGWWEEDSHQTQEFYNQILGHWGGSPFYCEPWIAREMVNQHLWSPAMWAIFPIQDLVAIDERLRREDAQAEQINVPANPNHYWRYRFHMNLEDLIEEEEFNEEIRQLISESGRA</sequence>
<evidence type="ECO:0000313" key="14">
    <source>
        <dbReference type="Proteomes" id="UP001310022"/>
    </source>
</evidence>
<evidence type="ECO:0000256" key="4">
    <source>
        <dbReference type="ARBA" id="ARBA00012560"/>
    </source>
</evidence>
<comment type="catalytic activity">
    <reaction evidence="1">
        <text>Transfers a segment of a (1-&gt;4)-alpha-D-glucan to a new position in an acceptor, which may be glucose or a (1-&gt;4)-alpha-D-glucan.</text>
        <dbReference type="EC" id="2.4.1.25"/>
    </reaction>
</comment>
<dbReference type="Gene3D" id="3.20.20.80">
    <property type="entry name" value="Glycosidases"/>
    <property type="match status" value="2"/>
</dbReference>
<dbReference type="AlphaFoldDB" id="A0AAN5AM18"/>
<accession>A0AAN5AM18</accession>
<dbReference type="GO" id="GO:2001070">
    <property type="term" value="F:starch binding"/>
    <property type="evidence" value="ECO:0007669"/>
    <property type="project" value="InterPro"/>
</dbReference>
<dbReference type="InterPro" id="IPR003385">
    <property type="entry name" value="Glyco_hydro_77"/>
</dbReference>
<evidence type="ECO:0000256" key="1">
    <source>
        <dbReference type="ARBA" id="ARBA00000439"/>
    </source>
</evidence>
<evidence type="ECO:0000256" key="10">
    <source>
        <dbReference type="ARBA" id="ARBA00031423"/>
    </source>
</evidence>
<dbReference type="InterPro" id="IPR013783">
    <property type="entry name" value="Ig-like_fold"/>
</dbReference>
<keyword evidence="8" id="KW-0808">Transferase</keyword>
<comment type="caution">
    <text evidence="13">The sequence shown here is derived from an EMBL/GenBank/DDBJ whole genome shotgun (WGS) entry which is preliminary data.</text>
</comment>
<proteinExistence type="inferred from homology"/>
<dbReference type="EMBL" id="BQKE01000001">
    <property type="protein sequence ID" value="GJM61961.1"/>
    <property type="molecule type" value="Genomic_DNA"/>
</dbReference>
<evidence type="ECO:0000256" key="6">
    <source>
        <dbReference type="ARBA" id="ARBA00022490"/>
    </source>
</evidence>
<evidence type="ECO:0000256" key="5">
    <source>
        <dbReference type="ARBA" id="ARBA00020295"/>
    </source>
</evidence>
<keyword evidence="6" id="KW-0963">Cytoplasm</keyword>
<organism evidence="13 14">
    <name type="scientific">Persicobacter diffluens</name>
    <dbReference type="NCBI Taxonomy" id="981"/>
    <lineage>
        <taxon>Bacteria</taxon>
        <taxon>Pseudomonadati</taxon>
        <taxon>Bacteroidota</taxon>
        <taxon>Cytophagia</taxon>
        <taxon>Cytophagales</taxon>
        <taxon>Persicobacteraceae</taxon>
        <taxon>Persicobacter</taxon>
    </lineage>
</organism>